<dbReference type="EMBL" id="JABSTQ010010822">
    <property type="protein sequence ID" value="KAG0417620.1"/>
    <property type="molecule type" value="Genomic_DNA"/>
</dbReference>
<gene>
    <name evidence="1" type="ORF">HPB47_005470</name>
</gene>
<evidence type="ECO:0000313" key="1">
    <source>
        <dbReference type="EMBL" id="KAG0417620.1"/>
    </source>
</evidence>
<feature type="non-terminal residue" evidence="1">
    <location>
        <position position="1"/>
    </location>
</feature>
<evidence type="ECO:0000313" key="2">
    <source>
        <dbReference type="Proteomes" id="UP000805193"/>
    </source>
</evidence>
<comment type="caution">
    <text evidence="1">The sequence shown here is derived from an EMBL/GenBank/DDBJ whole genome shotgun (WGS) entry which is preliminary data.</text>
</comment>
<proteinExistence type="predicted"/>
<protein>
    <submittedName>
        <fullName evidence="1">Uncharacterized protein</fullName>
    </submittedName>
</protein>
<sequence length="62" mass="6632">YKRQGQRLLPVATTPSTSASPTQMDGVLHWSGSVQLDDAGQYVCVASNNFGEARASLQLSVH</sequence>
<dbReference type="Proteomes" id="UP000805193">
    <property type="component" value="Unassembled WGS sequence"/>
</dbReference>
<name>A0AC60PDS2_IXOPE</name>
<keyword evidence="2" id="KW-1185">Reference proteome</keyword>
<reference evidence="1 2" key="1">
    <citation type="journal article" date="2020" name="Cell">
        <title>Large-Scale Comparative Analyses of Tick Genomes Elucidate Their Genetic Diversity and Vector Capacities.</title>
        <authorList>
            <consortium name="Tick Genome and Microbiome Consortium (TIGMIC)"/>
            <person name="Jia N."/>
            <person name="Wang J."/>
            <person name="Shi W."/>
            <person name="Du L."/>
            <person name="Sun Y."/>
            <person name="Zhan W."/>
            <person name="Jiang J.F."/>
            <person name="Wang Q."/>
            <person name="Zhang B."/>
            <person name="Ji P."/>
            <person name="Bell-Sakyi L."/>
            <person name="Cui X.M."/>
            <person name="Yuan T.T."/>
            <person name="Jiang B.G."/>
            <person name="Yang W.F."/>
            <person name="Lam T.T."/>
            <person name="Chang Q.C."/>
            <person name="Ding S.J."/>
            <person name="Wang X.J."/>
            <person name="Zhu J.G."/>
            <person name="Ruan X.D."/>
            <person name="Zhao L."/>
            <person name="Wei J.T."/>
            <person name="Ye R.Z."/>
            <person name="Que T.C."/>
            <person name="Du C.H."/>
            <person name="Zhou Y.H."/>
            <person name="Cheng J.X."/>
            <person name="Dai P.F."/>
            <person name="Guo W.B."/>
            <person name="Han X.H."/>
            <person name="Huang E.J."/>
            <person name="Li L.F."/>
            <person name="Wei W."/>
            <person name="Gao Y.C."/>
            <person name="Liu J.Z."/>
            <person name="Shao H.Z."/>
            <person name="Wang X."/>
            <person name="Wang C.C."/>
            <person name="Yang T.C."/>
            <person name="Huo Q.B."/>
            <person name="Li W."/>
            <person name="Chen H.Y."/>
            <person name="Chen S.E."/>
            <person name="Zhou L.G."/>
            <person name="Ni X.B."/>
            <person name="Tian J.H."/>
            <person name="Sheng Y."/>
            <person name="Liu T."/>
            <person name="Pan Y.S."/>
            <person name="Xia L.Y."/>
            <person name="Li J."/>
            <person name="Zhao F."/>
            <person name="Cao W.C."/>
        </authorList>
    </citation>
    <scope>NUCLEOTIDE SEQUENCE [LARGE SCALE GENOMIC DNA]</scope>
    <source>
        <strain evidence="1">Iper-2018</strain>
    </source>
</reference>
<organism evidence="1 2">
    <name type="scientific">Ixodes persulcatus</name>
    <name type="common">Taiga tick</name>
    <dbReference type="NCBI Taxonomy" id="34615"/>
    <lineage>
        <taxon>Eukaryota</taxon>
        <taxon>Metazoa</taxon>
        <taxon>Ecdysozoa</taxon>
        <taxon>Arthropoda</taxon>
        <taxon>Chelicerata</taxon>
        <taxon>Arachnida</taxon>
        <taxon>Acari</taxon>
        <taxon>Parasitiformes</taxon>
        <taxon>Ixodida</taxon>
        <taxon>Ixodoidea</taxon>
        <taxon>Ixodidae</taxon>
        <taxon>Ixodinae</taxon>
        <taxon>Ixodes</taxon>
    </lineage>
</organism>
<accession>A0AC60PDS2</accession>
<feature type="non-terminal residue" evidence="1">
    <location>
        <position position="62"/>
    </location>
</feature>